<reference evidence="1 2" key="1">
    <citation type="submission" date="2022-03" db="EMBL/GenBank/DDBJ databases">
        <authorList>
            <person name="Nunn A."/>
            <person name="Chopra R."/>
            <person name="Nunn A."/>
            <person name="Contreras Garrido A."/>
        </authorList>
    </citation>
    <scope>NUCLEOTIDE SEQUENCE [LARGE SCALE GENOMIC DNA]</scope>
</reference>
<feature type="non-terminal residue" evidence="1">
    <location>
        <position position="61"/>
    </location>
</feature>
<evidence type="ECO:0008006" key="3">
    <source>
        <dbReference type="Google" id="ProtNLM"/>
    </source>
</evidence>
<sequence length="61" mass="7198">DVAIEFNVRATPNFVLVKRYKEKLANSGHITNEELQWIKWNVQDQVEYPNHTSHIFPTSLM</sequence>
<gene>
    <name evidence="1" type="ORF">TAV2_LOCUS24152</name>
</gene>
<protein>
    <recommendedName>
        <fullName evidence="3">Thioredoxin domain-containing protein</fullName>
    </recommendedName>
</protein>
<evidence type="ECO:0000313" key="2">
    <source>
        <dbReference type="Proteomes" id="UP000836841"/>
    </source>
</evidence>
<evidence type="ECO:0000313" key="1">
    <source>
        <dbReference type="EMBL" id="CAH2079945.1"/>
    </source>
</evidence>
<keyword evidence="2" id="KW-1185">Reference proteome</keyword>
<name>A0AAU9TD46_THLAR</name>
<dbReference type="AlphaFoldDB" id="A0AAU9TD46"/>
<dbReference type="Proteomes" id="UP000836841">
    <property type="component" value="Chromosome 7"/>
</dbReference>
<dbReference type="EMBL" id="OU466863">
    <property type="protein sequence ID" value="CAH2079945.1"/>
    <property type="molecule type" value="Genomic_DNA"/>
</dbReference>
<organism evidence="1 2">
    <name type="scientific">Thlaspi arvense</name>
    <name type="common">Field penny-cress</name>
    <dbReference type="NCBI Taxonomy" id="13288"/>
    <lineage>
        <taxon>Eukaryota</taxon>
        <taxon>Viridiplantae</taxon>
        <taxon>Streptophyta</taxon>
        <taxon>Embryophyta</taxon>
        <taxon>Tracheophyta</taxon>
        <taxon>Spermatophyta</taxon>
        <taxon>Magnoliopsida</taxon>
        <taxon>eudicotyledons</taxon>
        <taxon>Gunneridae</taxon>
        <taxon>Pentapetalae</taxon>
        <taxon>rosids</taxon>
        <taxon>malvids</taxon>
        <taxon>Brassicales</taxon>
        <taxon>Brassicaceae</taxon>
        <taxon>Thlaspideae</taxon>
        <taxon>Thlaspi</taxon>
    </lineage>
</organism>
<accession>A0AAU9TD46</accession>
<proteinExistence type="predicted"/>